<keyword evidence="8" id="KW-0576">Peroxisome</keyword>
<keyword evidence="5" id="KW-0521">NADP</keyword>
<gene>
    <name evidence="13" type="ORF">ATY40_BA7502372</name>
</gene>
<dbReference type="Gene3D" id="3.40.50.720">
    <property type="entry name" value="NAD(P)-binding Rossmann-like Domain"/>
    <property type="match status" value="2"/>
</dbReference>
<dbReference type="Pfam" id="PF01575">
    <property type="entry name" value="MaoC_dehydratas"/>
    <property type="match status" value="1"/>
</dbReference>
<evidence type="ECO:0000313" key="13">
    <source>
        <dbReference type="EMBL" id="ANZ74935.1"/>
    </source>
</evidence>
<keyword evidence="7" id="KW-0443">Lipid metabolism</keyword>
<dbReference type="OrthoDB" id="3592703at2759"/>
<evidence type="ECO:0000259" key="12">
    <source>
        <dbReference type="SMART" id="SM00822"/>
    </source>
</evidence>
<evidence type="ECO:0000256" key="6">
    <source>
        <dbReference type="ARBA" id="ARBA00023002"/>
    </source>
</evidence>
<dbReference type="GO" id="GO:0006635">
    <property type="term" value="P:fatty acid beta-oxidation"/>
    <property type="evidence" value="ECO:0007669"/>
    <property type="project" value="UniProtKB-UniPathway"/>
</dbReference>
<feature type="compositionally biased region" description="Acidic residues" evidence="11">
    <location>
        <begin position="599"/>
        <end position="621"/>
    </location>
</feature>
<reference evidence="13 14" key="1">
    <citation type="submission" date="2016-02" db="EMBL/GenBank/DDBJ databases">
        <title>Comparative genomic and transcriptomic foundation for Pichia pastoris.</title>
        <authorList>
            <person name="Love K.R."/>
            <person name="Shah K.A."/>
            <person name="Whittaker C.A."/>
            <person name="Wu J."/>
            <person name="Bartlett M.C."/>
            <person name="Ma D."/>
            <person name="Leeson R.L."/>
            <person name="Priest M."/>
            <person name="Young S.K."/>
            <person name="Love J.C."/>
        </authorList>
    </citation>
    <scope>NUCLEOTIDE SEQUENCE [LARGE SCALE GENOMIC DNA]</scope>
    <source>
        <strain evidence="13 14">ATCC 28485</strain>
    </source>
</reference>
<evidence type="ECO:0000256" key="10">
    <source>
        <dbReference type="ARBA" id="ARBA00023239"/>
    </source>
</evidence>
<dbReference type="PROSITE" id="PS00061">
    <property type="entry name" value="ADH_SHORT"/>
    <property type="match status" value="2"/>
</dbReference>
<dbReference type="GO" id="GO:0005777">
    <property type="term" value="C:peroxisome"/>
    <property type="evidence" value="ECO:0007669"/>
    <property type="project" value="UniProtKB-SubCell"/>
</dbReference>
<keyword evidence="14" id="KW-1185">Reference proteome</keyword>
<evidence type="ECO:0000256" key="11">
    <source>
        <dbReference type="SAM" id="MobiDB-lite"/>
    </source>
</evidence>
<feature type="domain" description="Ketoreductase" evidence="12">
    <location>
        <begin position="320"/>
        <end position="495"/>
    </location>
</feature>
<accession>A0A1B2JAQ6</accession>
<evidence type="ECO:0000256" key="4">
    <source>
        <dbReference type="ARBA" id="ARBA00022832"/>
    </source>
</evidence>
<evidence type="ECO:0000256" key="8">
    <source>
        <dbReference type="ARBA" id="ARBA00023140"/>
    </source>
</evidence>
<dbReference type="Pfam" id="PF22622">
    <property type="entry name" value="MFE-2_hydrat-2_N"/>
    <property type="match status" value="1"/>
</dbReference>
<dbReference type="FunFam" id="3.40.50.720:FF:000410">
    <property type="entry name" value="Peroxisomal multifunctional beta-oxidation protein"/>
    <property type="match status" value="1"/>
</dbReference>
<dbReference type="InterPro" id="IPR036291">
    <property type="entry name" value="NAD(P)-bd_dom_sf"/>
</dbReference>
<evidence type="ECO:0000313" key="14">
    <source>
        <dbReference type="Proteomes" id="UP000094565"/>
    </source>
</evidence>
<sequence length="905" mass="99141">MSQLRFDNKVVVITGAGGGLGKEYAIQFASRGAKVVVNDLGGTIGGAGTSSRAADLVVARIKETGGEAVANYDNVVLNPEGIIDSAIKSYGAVHVLVNNAGILNDSSFKKMTEEQFQQVIDVHLTGAFKLTQYAWKFFKEQNYGRIINTASPAGLYGNFGQANYSTAKLALVGLAETLAKEGSRYNIKVNVIAPLARSRMTEAILPENILEKLGPDKVAPLVLLLAHDMVPSTGGIFEVAAGFYGQITWQRSGGFYFNPSDSYTPEAILHKWDEVTTFERGSQPSYPTELKDYESAFKKASKMPTENSQGTIAINSLKEKVVLITGAGSGLGRSHALWFARYGAIVIVNDFKNPFAVVQEIKEAGGKAYPSKHDVVKEPEKIINEICEKFGGIHVLVNNAGILRDRSFLKMSEQEWKQVYQVHLLATFKLCKLVWPIFLKQNAGVIINTTSTSGIYGNFGQANYAASKAGVLGLSRTLAIEGKKHNILVNTIAPHAATSMTKTIMSEKELDLFPPSQVSPLVVLLASSELGISGELFEVGGGWIGKTRWKRASGVVCYDSKPSPEFILENWSAVTDVQNGIPISSTQESSMAILSATGNEDEEESEEDNLDDDDDDDNDEKEENKVSSYKFNHRDIILYNLGVGSHANESRYIYEGDEDFQPVPSFGVIPFMVQDDGGLNMDSLLNNFNPMMLLHGEQYLKLNKIPLPTSGDLVTKSYPISVENKGKNALVVAGYETIDKETKETVFYNEGSFFVRDSQSTVGNKVFRQSRSKFATQSFNPPPRQPDFESILDTSFDQAAIYRLSGDFNPLHIDPAFAQGANFNKPILHGLCSFGISVKKLVDTFGIFSEAKCRFSNVVYPGEKLRLKVWNVSGELLVFQTFSVERNVVVISNAAIKLVTDKSKL</sequence>
<dbReference type="EMBL" id="CP014585">
    <property type="protein sequence ID" value="ANZ74935.1"/>
    <property type="molecule type" value="Genomic_DNA"/>
</dbReference>
<evidence type="ECO:0000256" key="3">
    <source>
        <dbReference type="ARBA" id="ARBA00006484"/>
    </source>
</evidence>
<dbReference type="PANTHER" id="PTHR45024:SF2">
    <property type="entry name" value="SCP2 DOMAIN-CONTAINING PROTEIN"/>
    <property type="match status" value="1"/>
</dbReference>
<keyword evidence="9" id="KW-0413">Isomerase</keyword>
<dbReference type="CDD" id="cd03448">
    <property type="entry name" value="HDE_HSD"/>
    <property type="match status" value="1"/>
</dbReference>
<keyword evidence="10" id="KW-0456">Lyase</keyword>
<keyword evidence="6" id="KW-0560">Oxidoreductase</keyword>
<dbReference type="InterPro" id="IPR054357">
    <property type="entry name" value="MFE-2_N"/>
</dbReference>
<dbReference type="AlphaFoldDB" id="A0A1B2JAQ6"/>
<name>A0A1B2JAQ6_PICPA</name>
<evidence type="ECO:0000256" key="2">
    <source>
        <dbReference type="ARBA" id="ARBA00005005"/>
    </source>
</evidence>
<dbReference type="Pfam" id="PF00106">
    <property type="entry name" value="adh_short"/>
    <property type="match status" value="2"/>
</dbReference>
<dbReference type="InterPro" id="IPR057326">
    <property type="entry name" value="KR_dom"/>
</dbReference>
<dbReference type="GO" id="GO:0016853">
    <property type="term" value="F:isomerase activity"/>
    <property type="evidence" value="ECO:0007669"/>
    <property type="project" value="UniProtKB-KW"/>
</dbReference>
<dbReference type="InterPro" id="IPR020904">
    <property type="entry name" value="Sc_DH/Rdtase_CS"/>
</dbReference>
<proteinExistence type="inferred from homology"/>
<dbReference type="InterPro" id="IPR029069">
    <property type="entry name" value="HotDog_dom_sf"/>
</dbReference>
<comment type="similarity">
    <text evidence="3">Belongs to the short-chain dehydrogenases/reductases (SDR) family.</text>
</comment>
<dbReference type="GO" id="GO:0016491">
    <property type="term" value="F:oxidoreductase activity"/>
    <property type="evidence" value="ECO:0007669"/>
    <property type="project" value="UniProtKB-KW"/>
</dbReference>
<evidence type="ECO:0000256" key="9">
    <source>
        <dbReference type="ARBA" id="ARBA00023235"/>
    </source>
</evidence>
<comment type="pathway">
    <text evidence="2">Lipid metabolism; fatty acid beta-oxidation.</text>
</comment>
<dbReference type="Proteomes" id="UP000094565">
    <property type="component" value="Chromosome 2"/>
</dbReference>
<dbReference type="InterPro" id="IPR051687">
    <property type="entry name" value="Peroxisomal_Beta-Oxidation"/>
</dbReference>
<dbReference type="SUPFAM" id="SSF51735">
    <property type="entry name" value="NAD(P)-binding Rossmann-fold domains"/>
    <property type="match status" value="2"/>
</dbReference>
<organism evidence="13 14">
    <name type="scientific">Komagataella pastoris</name>
    <name type="common">Yeast</name>
    <name type="synonym">Pichia pastoris</name>
    <dbReference type="NCBI Taxonomy" id="4922"/>
    <lineage>
        <taxon>Eukaryota</taxon>
        <taxon>Fungi</taxon>
        <taxon>Dikarya</taxon>
        <taxon>Ascomycota</taxon>
        <taxon>Saccharomycotina</taxon>
        <taxon>Pichiomycetes</taxon>
        <taxon>Pichiales</taxon>
        <taxon>Pichiaceae</taxon>
        <taxon>Komagataella</taxon>
    </lineage>
</organism>
<dbReference type="FunFam" id="3.40.50.720:FF:000084">
    <property type="entry name" value="Short-chain dehydrogenase reductase"/>
    <property type="match status" value="1"/>
</dbReference>
<evidence type="ECO:0000256" key="1">
    <source>
        <dbReference type="ARBA" id="ARBA00004275"/>
    </source>
</evidence>
<comment type="subcellular location">
    <subcellularLocation>
        <location evidence="1">Peroxisome</location>
    </subcellularLocation>
</comment>
<evidence type="ECO:0000256" key="7">
    <source>
        <dbReference type="ARBA" id="ARBA00023098"/>
    </source>
</evidence>
<dbReference type="InterPro" id="IPR002347">
    <property type="entry name" value="SDR_fam"/>
</dbReference>
<dbReference type="Gene3D" id="3.10.129.10">
    <property type="entry name" value="Hotdog Thioesterase"/>
    <property type="match status" value="2"/>
</dbReference>
<keyword evidence="4" id="KW-0276">Fatty acid metabolism</keyword>
<dbReference type="SUPFAM" id="SSF54637">
    <property type="entry name" value="Thioesterase/thiol ester dehydrase-isomerase"/>
    <property type="match status" value="2"/>
</dbReference>
<dbReference type="PANTHER" id="PTHR45024">
    <property type="entry name" value="DEHYDROGENASES, SHORT CHAIN"/>
    <property type="match status" value="1"/>
</dbReference>
<dbReference type="UniPathway" id="UPA00659"/>
<dbReference type="SMART" id="SM00822">
    <property type="entry name" value="PKS_KR"/>
    <property type="match status" value="1"/>
</dbReference>
<dbReference type="InterPro" id="IPR002539">
    <property type="entry name" value="MaoC-like_dom"/>
</dbReference>
<protein>
    <submittedName>
        <fullName evidence="13">BA75_02372T0</fullName>
    </submittedName>
</protein>
<feature type="region of interest" description="Disordered" evidence="11">
    <location>
        <begin position="594"/>
        <end position="626"/>
    </location>
</feature>
<dbReference type="PRINTS" id="PR00081">
    <property type="entry name" value="GDHRDH"/>
</dbReference>
<evidence type="ECO:0000256" key="5">
    <source>
        <dbReference type="ARBA" id="ARBA00022857"/>
    </source>
</evidence>
<dbReference type="CDD" id="cd05353">
    <property type="entry name" value="hydroxyacyl-CoA-like_DH_SDR_c-like"/>
    <property type="match status" value="2"/>
</dbReference>
<dbReference type="GO" id="GO:0004300">
    <property type="term" value="F:enoyl-CoA hydratase activity"/>
    <property type="evidence" value="ECO:0007669"/>
    <property type="project" value="UniProtKB-ARBA"/>
</dbReference>
<dbReference type="PRINTS" id="PR00080">
    <property type="entry name" value="SDRFAMILY"/>
</dbReference>